<evidence type="ECO:0000259" key="8">
    <source>
        <dbReference type="Pfam" id="PF02308"/>
    </source>
</evidence>
<proteinExistence type="inferred from homology"/>
<protein>
    <submittedName>
        <fullName evidence="9">MgtC/SapB transporter</fullName>
    </submittedName>
</protein>
<evidence type="ECO:0000256" key="7">
    <source>
        <dbReference type="SAM" id="Phobius"/>
    </source>
</evidence>
<evidence type="ECO:0000256" key="1">
    <source>
        <dbReference type="ARBA" id="ARBA00004651"/>
    </source>
</evidence>
<dbReference type="STRING" id="1619044.UY92_C0010G0013"/>
<evidence type="ECO:0000256" key="2">
    <source>
        <dbReference type="ARBA" id="ARBA00009298"/>
    </source>
</evidence>
<accession>A0A0G2ALE6</accession>
<evidence type="ECO:0000256" key="5">
    <source>
        <dbReference type="ARBA" id="ARBA00022989"/>
    </source>
</evidence>
<organism evidence="9 10">
    <name type="scientific">Candidatus Magasanikbacteria bacterium GW2011_GWA2_56_11</name>
    <dbReference type="NCBI Taxonomy" id="1619044"/>
    <lineage>
        <taxon>Bacteria</taxon>
        <taxon>Candidatus Magasanikiibacteriota</taxon>
    </lineage>
</organism>
<dbReference type="InterPro" id="IPR049177">
    <property type="entry name" value="MgtC_SapB_SrpB_YhiD_N"/>
</dbReference>
<evidence type="ECO:0000256" key="3">
    <source>
        <dbReference type="ARBA" id="ARBA00022475"/>
    </source>
</evidence>
<dbReference type="Proteomes" id="UP000033870">
    <property type="component" value="Unassembled WGS sequence"/>
</dbReference>
<sequence>MDYATFALQLLLAIILGGLIGWQREKSGKAAGVRTFTLVTLGSMLFTVISVNAFPQDPSRIVAQILTGIGFIGAGTIIHKKDAVEGLTTAAGFWAAAALGIALGVEWFIEAAVAAAVIMLILLLPERKLFR</sequence>
<feature type="transmembrane region" description="Helical" evidence="7">
    <location>
        <begin position="35"/>
        <end position="55"/>
    </location>
</feature>
<keyword evidence="3" id="KW-1003">Cell membrane</keyword>
<feature type="transmembrane region" description="Helical" evidence="7">
    <location>
        <begin position="107"/>
        <end position="125"/>
    </location>
</feature>
<evidence type="ECO:0000313" key="9">
    <source>
        <dbReference type="EMBL" id="KKW42097.1"/>
    </source>
</evidence>
<comment type="similarity">
    <text evidence="2">Belongs to the MgtC/SapB family.</text>
</comment>
<dbReference type="PRINTS" id="PR01837">
    <property type="entry name" value="MGTCSAPBPROT"/>
</dbReference>
<evidence type="ECO:0000256" key="4">
    <source>
        <dbReference type="ARBA" id="ARBA00022692"/>
    </source>
</evidence>
<keyword evidence="6 7" id="KW-0472">Membrane</keyword>
<dbReference type="InterPro" id="IPR003416">
    <property type="entry name" value="MgtC/SapB/SrpB/YhiD_fam"/>
</dbReference>
<feature type="transmembrane region" description="Helical" evidence="7">
    <location>
        <begin position="6"/>
        <end position="23"/>
    </location>
</feature>
<feature type="domain" description="MgtC/SapB/SrpB/YhiD N-terminal" evidence="8">
    <location>
        <begin position="10"/>
        <end position="124"/>
    </location>
</feature>
<comment type="subcellular location">
    <subcellularLocation>
        <location evidence="1">Cell membrane</location>
        <topology evidence="1">Multi-pass membrane protein</topology>
    </subcellularLocation>
</comment>
<dbReference type="Pfam" id="PF02308">
    <property type="entry name" value="MgtC"/>
    <property type="match status" value="1"/>
</dbReference>
<dbReference type="PANTHER" id="PTHR33778:SF1">
    <property type="entry name" value="MAGNESIUM TRANSPORTER YHID-RELATED"/>
    <property type="match status" value="1"/>
</dbReference>
<keyword evidence="4 7" id="KW-0812">Transmembrane</keyword>
<reference evidence="9 10" key="1">
    <citation type="journal article" date="2015" name="Nature">
        <title>rRNA introns, odd ribosomes, and small enigmatic genomes across a large radiation of phyla.</title>
        <authorList>
            <person name="Brown C.T."/>
            <person name="Hug L.A."/>
            <person name="Thomas B.C."/>
            <person name="Sharon I."/>
            <person name="Castelle C.J."/>
            <person name="Singh A."/>
            <person name="Wilkins M.J."/>
            <person name="Williams K.H."/>
            <person name="Banfield J.F."/>
        </authorList>
    </citation>
    <scope>NUCLEOTIDE SEQUENCE [LARGE SCALE GENOMIC DNA]</scope>
</reference>
<comment type="caution">
    <text evidence="9">The sequence shown here is derived from an EMBL/GenBank/DDBJ whole genome shotgun (WGS) entry which is preliminary data.</text>
</comment>
<keyword evidence="5 7" id="KW-1133">Transmembrane helix</keyword>
<feature type="transmembrane region" description="Helical" evidence="7">
    <location>
        <begin position="61"/>
        <end position="78"/>
    </location>
</feature>
<dbReference type="AlphaFoldDB" id="A0A0G2ALE6"/>
<dbReference type="EMBL" id="LCRX01000010">
    <property type="protein sequence ID" value="KKW42097.1"/>
    <property type="molecule type" value="Genomic_DNA"/>
</dbReference>
<gene>
    <name evidence="9" type="ORF">UY92_C0010G0013</name>
</gene>
<name>A0A0G2ALE6_9BACT</name>
<dbReference type="PANTHER" id="PTHR33778">
    <property type="entry name" value="PROTEIN MGTC"/>
    <property type="match status" value="1"/>
</dbReference>
<dbReference type="GO" id="GO:0005886">
    <property type="term" value="C:plasma membrane"/>
    <property type="evidence" value="ECO:0007669"/>
    <property type="project" value="UniProtKB-SubCell"/>
</dbReference>
<evidence type="ECO:0000256" key="6">
    <source>
        <dbReference type="ARBA" id="ARBA00023136"/>
    </source>
</evidence>
<evidence type="ECO:0000313" key="10">
    <source>
        <dbReference type="Proteomes" id="UP000033870"/>
    </source>
</evidence>